<feature type="transmembrane region" description="Helical" evidence="6">
    <location>
        <begin position="162"/>
        <end position="184"/>
    </location>
</feature>
<dbReference type="Pfam" id="PF00083">
    <property type="entry name" value="Sugar_tr"/>
    <property type="match status" value="1"/>
</dbReference>
<feature type="transmembrane region" description="Helical" evidence="6">
    <location>
        <begin position="314"/>
        <end position="334"/>
    </location>
</feature>
<dbReference type="PANTHER" id="PTHR48022">
    <property type="entry name" value="PLASTIDIC GLUCOSE TRANSPORTER 4"/>
    <property type="match status" value="1"/>
</dbReference>
<dbReference type="GO" id="GO:0016020">
    <property type="term" value="C:membrane"/>
    <property type="evidence" value="ECO:0007669"/>
    <property type="project" value="UniProtKB-SubCell"/>
</dbReference>
<evidence type="ECO:0000313" key="9">
    <source>
        <dbReference type="Proteomes" id="UP000244855"/>
    </source>
</evidence>
<feature type="transmembrane region" description="Helical" evidence="6">
    <location>
        <begin position="75"/>
        <end position="93"/>
    </location>
</feature>
<keyword evidence="5 6" id="KW-0472">Membrane</keyword>
<dbReference type="InterPro" id="IPR020846">
    <property type="entry name" value="MFS_dom"/>
</dbReference>
<gene>
    <name evidence="8" type="ORF">DM02DRAFT_494983</name>
</gene>
<dbReference type="AlphaFoldDB" id="A0A2V1DG51"/>
<dbReference type="GO" id="GO:0005351">
    <property type="term" value="F:carbohydrate:proton symporter activity"/>
    <property type="evidence" value="ECO:0007669"/>
    <property type="project" value="TreeGrafter"/>
</dbReference>
<dbReference type="EMBL" id="KZ805449">
    <property type="protein sequence ID" value="PVH96975.1"/>
    <property type="molecule type" value="Genomic_DNA"/>
</dbReference>
<feature type="transmembrane region" description="Helical" evidence="6">
    <location>
        <begin position="284"/>
        <end position="302"/>
    </location>
</feature>
<dbReference type="Proteomes" id="UP000244855">
    <property type="component" value="Unassembled WGS sequence"/>
</dbReference>
<dbReference type="FunFam" id="1.20.1250.20:FF:000078">
    <property type="entry name" value="MFS maltose transporter, putative"/>
    <property type="match status" value="1"/>
</dbReference>
<organism evidence="8 9">
    <name type="scientific">Periconia macrospinosa</name>
    <dbReference type="NCBI Taxonomy" id="97972"/>
    <lineage>
        <taxon>Eukaryota</taxon>
        <taxon>Fungi</taxon>
        <taxon>Dikarya</taxon>
        <taxon>Ascomycota</taxon>
        <taxon>Pezizomycotina</taxon>
        <taxon>Dothideomycetes</taxon>
        <taxon>Pleosporomycetidae</taxon>
        <taxon>Pleosporales</taxon>
        <taxon>Massarineae</taxon>
        <taxon>Periconiaceae</taxon>
        <taxon>Periconia</taxon>
    </lineage>
</organism>
<accession>A0A2V1DG51</accession>
<feature type="non-terminal residue" evidence="8">
    <location>
        <position position="478"/>
    </location>
</feature>
<keyword evidence="3 6" id="KW-0812">Transmembrane</keyword>
<dbReference type="Gene3D" id="1.20.1250.20">
    <property type="entry name" value="MFS general substrate transporter like domains"/>
    <property type="match status" value="1"/>
</dbReference>
<evidence type="ECO:0000256" key="4">
    <source>
        <dbReference type="ARBA" id="ARBA00022989"/>
    </source>
</evidence>
<dbReference type="InterPro" id="IPR005828">
    <property type="entry name" value="MFS_sugar_transport-like"/>
</dbReference>
<feature type="domain" description="Major facilitator superfamily (MFS) profile" evidence="7">
    <location>
        <begin position="1"/>
        <end position="439"/>
    </location>
</feature>
<evidence type="ECO:0000256" key="5">
    <source>
        <dbReference type="ARBA" id="ARBA00023136"/>
    </source>
</evidence>
<dbReference type="InterPro" id="IPR005829">
    <property type="entry name" value="Sugar_transporter_CS"/>
</dbReference>
<dbReference type="SUPFAM" id="SSF103473">
    <property type="entry name" value="MFS general substrate transporter"/>
    <property type="match status" value="1"/>
</dbReference>
<dbReference type="PANTHER" id="PTHR48022:SF10">
    <property type="entry name" value="MAJOR FACILITATOR SUPERFAMILY (MFS) PROFILE DOMAIN-CONTAINING PROTEIN"/>
    <property type="match status" value="1"/>
</dbReference>
<dbReference type="PROSITE" id="PS50850">
    <property type="entry name" value="MFS"/>
    <property type="match status" value="1"/>
</dbReference>
<feature type="transmembrane region" description="Helical" evidence="6">
    <location>
        <begin position="46"/>
        <end position="68"/>
    </location>
</feature>
<evidence type="ECO:0000259" key="7">
    <source>
        <dbReference type="PROSITE" id="PS50850"/>
    </source>
</evidence>
<dbReference type="STRING" id="97972.A0A2V1DG51"/>
<evidence type="ECO:0000256" key="2">
    <source>
        <dbReference type="ARBA" id="ARBA00010992"/>
    </source>
</evidence>
<dbReference type="PROSITE" id="PS00217">
    <property type="entry name" value="SUGAR_TRANSPORT_2"/>
    <property type="match status" value="1"/>
</dbReference>
<proteinExistence type="inferred from homology"/>
<evidence type="ECO:0000256" key="6">
    <source>
        <dbReference type="SAM" id="Phobius"/>
    </source>
</evidence>
<evidence type="ECO:0000256" key="3">
    <source>
        <dbReference type="ARBA" id="ARBA00022692"/>
    </source>
</evidence>
<feature type="transmembrane region" description="Helical" evidence="6">
    <location>
        <begin position="346"/>
        <end position="368"/>
    </location>
</feature>
<evidence type="ECO:0000313" key="8">
    <source>
        <dbReference type="EMBL" id="PVH96975.1"/>
    </source>
</evidence>
<keyword evidence="4 6" id="KW-1133">Transmembrane helix</keyword>
<keyword evidence="9" id="KW-1185">Reference proteome</keyword>
<protein>
    <submittedName>
        <fullName evidence="8">General substrate transporter</fullName>
    </submittedName>
</protein>
<dbReference type="InterPro" id="IPR036259">
    <property type="entry name" value="MFS_trans_sf"/>
</dbReference>
<comment type="similarity">
    <text evidence="2">Belongs to the major facilitator superfamily. Sugar transporter (TC 2.A.1.1) family.</text>
</comment>
<evidence type="ECO:0000256" key="1">
    <source>
        <dbReference type="ARBA" id="ARBA00004141"/>
    </source>
</evidence>
<name>A0A2V1DG51_9PLEO</name>
<sequence>MSPFQYGIDFGAIGGLQAMKGFLQVFGHPDPTVPGGYNIPPDRQQLISSLMTLGAFVSSSTAGFFAAYLSRRQCLWIASLVCIVSNVIMMATTNLAGLYAGRLLIGLANGWYMTFSQLYIQESTPARYRGLMISVFQSWTSLGSLVGTVIDNGTAEIPGRNSYLIPLGTIYIVPALMSIGLFFIPESPRWLALTNRNELALKSLLWMRPKTEDVNVELEEIKAAIAAEIQVKSQASFWDVVKDPVDRRRTLLAIAAISIQAASGAMFIIAYGTYFFKMAGITDAFQMACIMTAVGVAVILVNSCVISKIGRRRVFLMVGMSICGVTQFIIAAVYRTDPGSARTGKIIVAMSVIYICGYNGMVATYAWLAGGEIPSQRLRSYTFGLAAAVGFAGAWLATFTAPYFINPDALNWGPEYGWIWGPSCLVTVAWIYFYLPEIKNRTLEEIDEMFEAKPPLPARKFRKYVCTGHLAVGEEKTT</sequence>
<feature type="transmembrane region" description="Helical" evidence="6">
    <location>
        <begin position="417"/>
        <end position="435"/>
    </location>
</feature>
<feature type="transmembrane region" description="Helical" evidence="6">
    <location>
        <begin position="380"/>
        <end position="405"/>
    </location>
</feature>
<comment type="subcellular location">
    <subcellularLocation>
        <location evidence="1">Membrane</location>
        <topology evidence="1">Multi-pass membrane protein</topology>
    </subcellularLocation>
</comment>
<feature type="transmembrane region" description="Helical" evidence="6">
    <location>
        <begin position="251"/>
        <end position="272"/>
    </location>
</feature>
<dbReference type="InterPro" id="IPR050360">
    <property type="entry name" value="MFS_Sugar_Transporters"/>
</dbReference>
<reference evidence="8 9" key="1">
    <citation type="journal article" date="2018" name="Sci. Rep.">
        <title>Comparative genomics provides insights into the lifestyle and reveals functional heterogeneity of dark septate endophytic fungi.</title>
        <authorList>
            <person name="Knapp D.G."/>
            <person name="Nemeth J.B."/>
            <person name="Barry K."/>
            <person name="Hainaut M."/>
            <person name="Henrissat B."/>
            <person name="Johnson J."/>
            <person name="Kuo A."/>
            <person name="Lim J.H.P."/>
            <person name="Lipzen A."/>
            <person name="Nolan M."/>
            <person name="Ohm R.A."/>
            <person name="Tamas L."/>
            <person name="Grigoriev I.V."/>
            <person name="Spatafora J.W."/>
            <person name="Nagy L.G."/>
            <person name="Kovacs G.M."/>
        </authorList>
    </citation>
    <scope>NUCLEOTIDE SEQUENCE [LARGE SCALE GENOMIC DNA]</scope>
    <source>
        <strain evidence="8 9">DSE2036</strain>
    </source>
</reference>
<dbReference type="OrthoDB" id="6133115at2759"/>